<proteinExistence type="predicted"/>
<name>A0A1I0M7C6_9FIRM</name>
<dbReference type="Pfam" id="PF07486">
    <property type="entry name" value="Hydrolase_2"/>
    <property type="match status" value="1"/>
</dbReference>
<dbReference type="RefSeq" id="WP_092449813.1">
    <property type="nucleotide sequence ID" value="NZ_FOJI01000001.1"/>
</dbReference>
<protein>
    <submittedName>
        <fullName evidence="3">Cell wall hydrolase CwlJ, involved in spore germination</fullName>
    </submittedName>
</protein>
<gene>
    <name evidence="3" type="ORF">SAMN05421659_101274</name>
</gene>
<keyword evidence="3" id="KW-0378">Hydrolase</keyword>
<dbReference type="Proteomes" id="UP000199701">
    <property type="component" value="Unassembled WGS sequence"/>
</dbReference>
<organism evidence="3 4">
    <name type="scientific">[Clostridium] fimetarium</name>
    <dbReference type="NCBI Taxonomy" id="99656"/>
    <lineage>
        <taxon>Bacteria</taxon>
        <taxon>Bacillati</taxon>
        <taxon>Bacillota</taxon>
        <taxon>Clostridia</taxon>
        <taxon>Lachnospirales</taxon>
        <taxon>Lachnospiraceae</taxon>
    </lineage>
</organism>
<dbReference type="GO" id="GO:0016787">
    <property type="term" value="F:hydrolase activity"/>
    <property type="evidence" value="ECO:0007669"/>
    <property type="project" value="UniProtKB-KW"/>
</dbReference>
<evidence type="ECO:0000313" key="3">
    <source>
        <dbReference type="EMBL" id="SEV84387.1"/>
    </source>
</evidence>
<evidence type="ECO:0000313" key="4">
    <source>
        <dbReference type="Proteomes" id="UP000199701"/>
    </source>
</evidence>
<accession>A0A1I0M7C6</accession>
<dbReference type="OrthoDB" id="9785345at2"/>
<dbReference type="InterPro" id="IPR042047">
    <property type="entry name" value="SleB_dom1"/>
</dbReference>
<keyword evidence="1" id="KW-0175">Coiled coil</keyword>
<dbReference type="EMBL" id="FOJI01000001">
    <property type="protein sequence ID" value="SEV84387.1"/>
    <property type="molecule type" value="Genomic_DNA"/>
</dbReference>
<dbReference type="InterPro" id="IPR011105">
    <property type="entry name" value="Cell_wall_hydrolase_SleB"/>
</dbReference>
<dbReference type="Gene3D" id="1.10.10.2520">
    <property type="entry name" value="Cell wall hydrolase SleB, domain 1"/>
    <property type="match status" value="1"/>
</dbReference>
<dbReference type="STRING" id="99656.SAMN05421659_101274"/>
<dbReference type="AlphaFoldDB" id="A0A1I0M7C6"/>
<feature type="coiled-coil region" evidence="1">
    <location>
        <begin position="218"/>
        <end position="267"/>
    </location>
</feature>
<evidence type="ECO:0000259" key="2">
    <source>
        <dbReference type="Pfam" id="PF07486"/>
    </source>
</evidence>
<feature type="domain" description="Cell wall hydrolase SleB" evidence="2">
    <location>
        <begin position="306"/>
        <end position="411"/>
    </location>
</feature>
<sequence length="411" mass="44673">MILKSRKVAIYFGLAIIMMMMPILPATITASTTSELKQNDNIDTNERTASYVETAKNLVASNQDEDKNLKKCLFNGKAIASAELYVEVKASPEDSSETVGKLFEFNIADVLEQNYAWTKISSGNIIGYAKTAMLCFDEEAQAVAQLETSITGSVITDSTSVYSNTTENAEIINSLTVGTPVTPVEFIGDYIVVKLDDNVLGYIIKSNISIDYGFQNGLTIAEEEAKIAKEAADEAARVKAEQDARAAEEARIQAAAAAKAKQEAIRQQVIQRTKAGTDFTYNPTMQVSDSDIWLMACIIDWESGWQPYEGKLAVANIILNRVRSSRYANSVSGVVYARNQFSGVCDSSGNPSAKFAERLAAGPRTDECIKAALQALSGVNNVSNYTAFITTGSANYSAYSDFMVIGDHCFY</sequence>
<evidence type="ECO:0000256" key="1">
    <source>
        <dbReference type="SAM" id="Coils"/>
    </source>
</evidence>
<keyword evidence="4" id="KW-1185">Reference proteome</keyword>
<reference evidence="3 4" key="1">
    <citation type="submission" date="2016-10" db="EMBL/GenBank/DDBJ databases">
        <authorList>
            <person name="de Groot N.N."/>
        </authorList>
    </citation>
    <scope>NUCLEOTIDE SEQUENCE [LARGE SCALE GENOMIC DNA]</scope>
    <source>
        <strain evidence="3 4">DSM 9179</strain>
    </source>
</reference>